<evidence type="ECO:0000313" key="3">
    <source>
        <dbReference type="EMBL" id="MFC3114045.1"/>
    </source>
</evidence>
<evidence type="ECO:0000259" key="2">
    <source>
        <dbReference type="Pfam" id="PF06439"/>
    </source>
</evidence>
<feature type="chain" id="PRO_5046476965" evidence="1">
    <location>
        <begin position="23"/>
        <end position="275"/>
    </location>
</feature>
<sequence length="275" mass="30926">MKVSRSAWAGVLALVLSTPLQAAGTGEWRSLFNGKDLTGWQPYVSFQPETNAYNLVSKHTPRGINNDPKKVFTVVDGLLRVSGEEWGGLTSNEEFGAFHLKFEVKWGEQKWPPRLDAPRDSGLLYFAVGPEGAQSQHWLRSHEFQVQEGDSGDYHSLDGVIIDVHATDTNIGDWKFYAYDPKAPLRKDIAARVLKLGLHEKPSGEWDTMEVIADGETLIHKVNGHEVFRGFNSRHKVDGKYVPLQRGKLQIQSEGAETFYRNIYIKSLDKPAAEY</sequence>
<reference evidence="4" key="1">
    <citation type="journal article" date="2019" name="Int. J. Syst. Evol. Microbiol.">
        <title>The Global Catalogue of Microorganisms (GCM) 10K type strain sequencing project: providing services to taxonomists for standard genome sequencing and annotation.</title>
        <authorList>
            <consortium name="The Broad Institute Genomics Platform"/>
            <consortium name="The Broad Institute Genome Sequencing Center for Infectious Disease"/>
            <person name="Wu L."/>
            <person name="Ma J."/>
        </authorList>
    </citation>
    <scope>NUCLEOTIDE SEQUENCE [LARGE SCALE GENOMIC DNA]</scope>
    <source>
        <strain evidence="4">KCTC 52237</strain>
    </source>
</reference>
<proteinExistence type="predicted"/>
<evidence type="ECO:0000313" key="4">
    <source>
        <dbReference type="Proteomes" id="UP001595555"/>
    </source>
</evidence>
<organism evidence="3 4">
    <name type="scientific">Cellvibrio fontiphilus</name>
    <dbReference type="NCBI Taxonomy" id="1815559"/>
    <lineage>
        <taxon>Bacteria</taxon>
        <taxon>Pseudomonadati</taxon>
        <taxon>Pseudomonadota</taxon>
        <taxon>Gammaproteobacteria</taxon>
        <taxon>Cellvibrionales</taxon>
        <taxon>Cellvibrionaceae</taxon>
        <taxon>Cellvibrio</taxon>
    </lineage>
</organism>
<dbReference type="Pfam" id="PF06439">
    <property type="entry name" value="3keto-disac_hyd"/>
    <property type="match status" value="1"/>
</dbReference>
<dbReference type="Gene3D" id="2.60.120.560">
    <property type="entry name" value="Exo-inulinase, domain 1"/>
    <property type="match status" value="1"/>
</dbReference>
<name>A0ABV7F8Y8_9GAMM</name>
<feature type="domain" description="3-keto-alpha-glucoside-1,2-lyase/3-keto-2-hydroxy-glucal hydratase" evidence="2">
    <location>
        <begin position="27"/>
        <end position="266"/>
    </location>
</feature>
<keyword evidence="1" id="KW-0732">Signal</keyword>
<dbReference type="EMBL" id="JBHRTF010000001">
    <property type="protein sequence ID" value="MFC3114045.1"/>
    <property type="molecule type" value="Genomic_DNA"/>
</dbReference>
<dbReference type="RefSeq" id="WP_378115017.1">
    <property type="nucleotide sequence ID" value="NZ_JBHRTF010000001.1"/>
</dbReference>
<comment type="caution">
    <text evidence="3">The sequence shown here is derived from an EMBL/GenBank/DDBJ whole genome shotgun (WGS) entry which is preliminary data.</text>
</comment>
<dbReference type="InterPro" id="IPR010496">
    <property type="entry name" value="AL/BT2_dom"/>
</dbReference>
<protein>
    <submittedName>
        <fullName evidence="3">DUF1080 domain-containing protein</fullName>
    </submittedName>
</protein>
<keyword evidence="4" id="KW-1185">Reference proteome</keyword>
<feature type="signal peptide" evidence="1">
    <location>
        <begin position="1"/>
        <end position="22"/>
    </location>
</feature>
<dbReference type="Proteomes" id="UP001595555">
    <property type="component" value="Unassembled WGS sequence"/>
</dbReference>
<evidence type="ECO:0000256" key="1">
    <source>
        <dbReference type="SAM" id="SignalP"/>
    </source>
</evidence>
<gene>
    <name evidence="3" type="ORF">ACFODX_00650</name>
</gene>
<accession>A0ABV7F8Y8</accession>